<evidence type="ECO:0000313" key="3">
    <source>
        <dbReference type="EMBL" id="KAH7361477.1"/>
    </source>
</evidence>
<comment type="caution">
    <text evidence="3">The sequence shown here is derived from an EMBL/GenBank/DDBJ whole genome shotgun (WGS) entry which is preliminary data.</text>
</comment>
<feature type="compositionally biased region" description="Basic residues" evidence="1">
    <location>
        <begin position="88"/>
        <end position="109"/>
    </location>
</feature>
<evidence type="ECO:0000313" key="4">
    <source>
        <dbReference type="Proteomes" id="UP000813385"/>
    </source>
</evidence>
<keyword evidence="4" id="KW-1185">Reference proteome</keyword>
<gene>
    <name evidence="3" type="ORF">B0T11DRAFT_74894</name>
</gene>
<evidence type="ECO:0000256" key="1">
    <source>
        <dbReference type="SAM" id="MobiDB-lite"/>
    </source>
</evidence>
<sequence>MGDFEVGRGLNPPYEVAMPVLQRRDSEEGRRIGLAVGLSFGSLLILVLVYLACNQMFAPSRKKKRRCKDSSTEMGGVGFDCRNGHVHVHRHGKAKGRSKKSMHKRKKRTRDSSEDYVFVAHGANGSGVPGADVPEIINAAGEGANTQIPAVVVHDVSGVQIFPTIGIQNSPVNTEPIFVVDEPAPIVLEKRKHRSKKRKGRDNESFFVLFNKSEKKRRKKRGPRVVELQDYTSATTRSGRHQRAVVVQEPIYQEVVQGV</sequence>
<reference evidence="3" key="1">
    <citation type="journal article" date="2021" name="Nat. Commun.">
        <title>Genetic determinants of endophytism in the Arabidopsis root mycobiome.</title>
        <authorList>
            <person name="Mesny F."/>
            <person name="Miyauchi S."/>
            <person name="Thiergart T."/>
            <person name="Pickel B."/>
            <person name="Atanasova L."/>
            <person name="Karlsson M."/>
            <person name="Huettel B."/>
            <person name="Barry K.W."/>
            <person name="Haridas S."/>
            <person name="Chen C."/>
            <person name="Bauer D."/>
            <person name="Andreopoulos W."/>
            <person name="Pangilinan J."/>
            <person name="LaButti K."/>
            <person name="Riley R."/>
            <person name="Lipzen A."/>
            <person name="Clum A."/>
            <person name="Drula E."/>
            <person name="Henrissat B."/>
            <person name="Kohler A."/>
            <person name="Grigoriev I.V."/>
            <person name="Martin F.M."/>
            <person name="Hacquard S."/>
        </authorList>
    </citation>
    <scope>NUCLEOTIDE SEQUENCE</scope>
    <source>
        <strain evidence="3">MPI-CAGE-AT-0016</strain>
    </source>
</reference>
<feature type="transmembrane region" description="Helical" evidence="2">
    <location>
        <begin position="32"/>
        <end position="53"/>
    </location>
</feature>
<proteinExistence type="predicted"/>
<dbReference type="Proteomes" id="UP000813385">
    <property type="component" value="Unassembled WGS sequence"/>
</dbReference>
<organism evidence="3 4">
    <name type="scientific">Plectosphaerella cucumerina</name>
    <dbReference type="NCBI Taxonomy" id="40658"/>
    <lineage>
        <taxon>Eukaryota</taxon>
        <taxon>Fungi</taxon>
        <taxon>Dikarya</taxon>
        <taxon>Ascomycota</taxon>
        <taxon>Pezizomycotina</taxon>
        <taxon>Sordariomycetes</taxon>
        <taxon>Hypocreomycetidae</taxon>
        <taxon>Glomerellales</taxon>
        <taxon>Plectosphaerellaceae</taxon>
        <taxon>Plectosphaerella</taxon>
    </lineage>
</organism>
<evidence type="ECO:0000256" key="2">
    <source>
        <dbReference type="SAM" id="Phobius"/>
    </source>
</evidence>
<keyword evidence="2" id="KW-0812">Transmembrane</keyword>
<protein>
    <submittedName>
        <fullName evidence="3">Uncharacterized protein</fullName>
    </submittedName>
</protein>
<feature type="region of interest" description="Disordered" evidence="1">
    <location>
        <begin position="88"/>
        <end position="113"/>
    </location>
</feature>
<keyword evidence="2" id="KW-1133">Transmembrane helix</keyword>
<accession>A0A8K0TDJ4</accession>
<dbReference type="EMBL" id="JAGPXD010000003">
    <property type="protein sequence ID" value="KAH7361477.1"/>
    <property type="molecule type" value="Genomic_DNA"/>
</dbReference>
<dbReference type="AlphaFoldDB" id="A0A8K0TDJ4"/>
<keyword evidence="2" id="KW-0472">Membrane</keyword>
<name>A0A8K0TDJ4_9PEZI</name>